<dbReference type="InterPro" id="IPR058625">
    <property type="entry name" value="MdtA-like_BSH"/>
</dbReference>
<proteinExistence type="inferred from homology"/>
<accession>A0A272EZK4</accession>
<reference evidence="6 9" key="1">
    <citation type="submission" date="2016-08" db="EMBL/GenBank/DDBJ databases">
        <title>Candidatus Dactylopiibacterium carminicum genome sequence.</title>
        <authorList>
            <person name="Ramirez-Puebla S.T."/>
            <person name="Ormeno-Orrillo E."/>
            <person name="Vera-Ponce De Leon A."/>
            <person name="Luis L."/>
            <person name="Sanchez-Flores A."/>
            <person name="Monica R."/>
            <person name="Martinez-Romero E."/>
        </authorList>
    </citation>
    <scope>NUCLEOTIDE SEQUENCE [LARGE SCALE GENOMIC DNA]</scope>
    <source>
        <strain evidence="6">END1</strain>
    </source>
</reference>
<comment type="caution">
    <text evidence="7">The sequence shown here is derived from an EMBL/GenBank/DDBJ whole genome shotgun (WGS) entry which is preliminary data.</text>
</comment>
<keyword evidence="9" id="KW-1185">Reference proteome</keyword>
<evidence type="ECO:0000313" key="8">
    <source>
        <dbReference type="Proteomes" id="UP000216107"/>
    </source>
</evidence>
<dbReference type="Gene3D" id="2.40.50.100">
    <property type="match status" value="1"/>
</dbReference>
<dbReference type="Proteomes" id="UP000216107">
    <property type="component" value="Unassembled WGS sequence"/>
</dbReference>
<gene>
    <name evidence="6" type="ORF">BGI27_02530</name>
    <name evidence="7" type="ORF">CGU29_01010</name>
</gene>
<feature type="domain" description="YknX-like C-terminal permuted SH3-like" evidence="5">
    <location>
        <begin position="314"/>
        <end position="381"/>
    </location>
</feature>
<protein>
    <submittedName>
        <fullName evidence="6">Efflux RND transporter periplasmic adaptor subunit</fullName>
    </submittedName>
    <submittedName>
        <fullName evidence="7">Efflux transporter periplasmic adaptor subunit</fullName>
    </submittedName>
</protein>
<dbReference type="Gene3D" id="2.40.420.20">
    <property type="match status" value="1"/>
</dbReference>
<keyword evidence="2" id="KW-0732">Signal</keyword>
<feature type="chain" id="PRO_5012312254" evidence="2">
    <location>
        <begin position="39"/>
        <end position="386"/>
    </location>
</feature>
<dbReference type="InterPro" id="IPR058637">
    <property type="entry name" value="YknX-like_C"/>
</dbReference>
<evidence type="ECO:0000259" key="4">
    <source>
        <dbReference type="Pfam" id="PF25917"/>
    </source>
</evidence>
<dbReference type="Pfam" id="PF25876">
    <property type="entry name" value="HH_MFP_RND"/>
    <property type="match status" value="1"/>
</dbReference>
<evidence type="ECO:0000313" key="7">
    <source>
        <dbReference type="EMBL" id="PAS95060.1"/>
    </source>
</evidence>
<dbReference type="PANTHER" id="PTHR30469:SF15">
    <property type="entry name" value="HLYD FAMILY OF SECRETION PROTEINS"/>
    <property type="match status" value="1"/>
</dbReference>
<dbReference type="GO" id="GO:1990281">
    <property type="term" value="C:efflux pump complex"/>
    <property type="evidence" value="ECO:0007669"/>
    <property type="project" value="TreeGrafter"/>
</dbReference>
<feature type="signal peptide" evidence="2">
    <location>
        <begin position="1"/>
        <end position="38"/>
    </location>
</feature>
<dbReference type="Gene3D" id="2.40.30.170">
    <property type="match status" value="1"/>
</dbReference>
<dbReference type="InterPro" id="IPR006143">
    <property type="entry name" value="RND_pump_MFP"/>
</dbReference>
<dbReference type="AlphaFoldDB" id="A0A272EZK4"/>
<name>A0A272EZK4_9RHOO</name>
<dbReference type="GO" id="GO:0015562">
    <property type="term" value="F:efflux transmembrane transporter activity"/>
    <property type="evidence" value="ECO:0007669"/>
    <property type="project" value="TreeGrafter"/>
</dbReference>
<comment type="similarity">
    <text evidence="1">Belongs to the membrane fusion protein (MFP) (TC 8.A.1) family.</text>
</comment>
<evidence type="ECO:0000259" key="3">
    <source>
        <dbReference type="Pfam" id="PF25876"/>
    </source>
</evidence>
<reference evidence="7 8" key="2">
    <citation type="submission" date="2017-07" db="EMBL/GenBank/DDBJ databases">
        <title>Candidatus Dactylopiibacterium carminicum, a nitrogen-fixing symbiont of the cochineal insect Dactylopius coccus and Dactylopius opuntiae (Hemiptera: Coccoidea: Dactylopiidae).</title>
        <authorList>
            <person name="Vera A."/>
        </authorList>
    </citation>
    <scope>NUCLEOTIDE SEQUENCE [LARGE SCALE GENOMIC DNA]</scope>
    <source>
        <strain evidence="7 8">NFDCM</strain>
    </source>
</reference>
<dbReference type="PANTHER" id="PTHR30469">
    <property type="entry name" value="MULTIDRUG RESISTANCE PROTEIN MDTA"/>
    <property type="match status" value="1"/>
</dbReference>
<sequence>MSPVMPLFAEFPPRAGQSVGGLCSLLSMVLCLALPAQAAGTAPVAEQSAAAVPAAPIQPAAPVVRAVSLVKPRFEQWSERVDVQGNVMPWQEIRINTDTGGLRLTSVQVNIGDSVTRGQTLAQLDTTSVEAELASVNAQLVEAEATFAQADATLSRANRLATSGGVSKQELTQYETQKQTAGARLAVAQARVKTQQIKLATAKLVAPDDGVISARFVDEGDIVRSGSELFRLIRQGKLEWHAEVPGETLLRIDPGQEAVIISPLGDEVRGHVRRISPTIDIKTRTGLVYVELPASARFKAGLLVSGSLTIQRRALVLPAKAVQQSEGNAVVFTVGADNKAQAVPVKLGRSQDGKQEVLSGVNDRSRVIQDATGLQAGVPVKEAAGS</sequence>
<feature type="domain" description="Multidrug resistance protein MdtA-like alpha-helical hairpin" evidence="3">
    <location>
        <begin position="133"/>
        <end position="200"/>
    </location>
</feature>
<dbReference type="Proteomes" id="UP000623509">
    <property type="component" value="Unassembled WGS sequence"/>
</dbReference>
<dbReference type="Pfam" id="PF25989">
    <property type="entry name" value="YknX_C"/>
    <property type="match status" value="1"/>
</dbReference>
<dbReference type="SUPFAM" id="SSF111369">
    <property type="entry name" value="HlyD-like secretion proteins"/>
    <property type="match status" value="1"/>
</dbReference>
<evidence type="ECO:0000256" key="1">
    <source>
        <dbReference type="ARBA" id="ARBA00009477"/>
    </source>
</evidence>
<dbReference type="EMBL" id="NMRN01000002">
    <property type="protein sequence ID" value="PAS95060.1"/>
    <property type="molecule type" value="Genomic_DNA"/>
</dbReference>
<dbReference type="OrthoDB" id="10524at2"/>
<dbReference type="InterPro" id="IPR058624">
    <property type="entry name" value="MdtA-like_HH"/>
</dbReference>
<dbReference type="Pfam" id="PF25917">
    <property type="entry name" value="BSH_RND"/>
    <property type="match status" value="1"/>
</dbReference>
<evidence type="ECO:0000313" key="6">
    <source>
        <dbReference type="EMBL" id="KAF7600439.1"/>
    </source>
</evidence>
<evidence type="ECO:0000313" key="9">
    <source>
        <dbReference type="Proteomes" id="UP000623509"/>
    </source>
</evidence>
<dbReference type="Gene3D" id="1.10.287.470">
    <property type="entry name" value="Helix hairpin bin"/>
    <property type="match status" value="1"/>
</dbReference>
<dbReference type="NCBIfam" id="TIGR01730">
    <property type="entry name" value="RND_mfp"/>
    <property type="match status" value="1"/>
</dbReference>
<evidence type="ECO:0000259" key="5">
    <source>
        <dbReference type="Pfam" id="PF25989"/>
    </source>
</evidence>
<dbReference type="EMBL" id="MDUX01000005">
    <property type="protein sequence ID" value="KAF7600439.1"/>
    <property type="molecule type" value="Genomic_DNA"/>
</dbReference>
<organism evidence="7 8">
    <name type="scientific">Candidatus Dactylopiibacterium carminicum</name>
    <dbReference type="NCBI Taxonomy" id="857335"/>
    <lineage>
        <taxon>Bacteria</taxon>
        <taxon>Pseudomonadati</taxon>
        <taxon>Pseudomonadota</taxon>
        <taxon>Betaproteobacteria</taxon>
        <taxon>Rhodocyclales</taxon>
        <taxon>Rhodocyclaceae</taxon>
        <taxon>Candidatus Dactylopiibacterium</taxon>
    </lineage>
</organism>
<feature type="domain" description="Multidrug resistance protein MdtA-like barrel-sandwich hybrid" evidence="4">
    <location>
        <begin position="104"/>
        <end position="231"/>
    </location>
</feature>
<evidence type="ECO:0000256" key="2">
    <source>
        <dbReference type="SAM" id="SignalP"/>
    </source>
</evidence>